<dbReference type="Pfam" id="PF16363">
    <property type="entry name" value="GDP_Man_Dehyd"/>
    <property type="match status" value="1"/>
</dbReference>
<proteinExistence type="inferred from homology"/>
<dbReference type="AlphaFoldDB" id="A0A0Q0DV76"/>
<sequence>MSQRRRLISDCFHGPGRALSQPKVDTPLKILVTGGAGFIGSAVIRHIITNTTDSVVNVDKLTYAGNLESLQSADQSERYAFEHVDICNREDLDRVFKEHQPDAVMHLAAESHVDRSITGPSEFIQTNIIGTYVLLEAARSYWNTLDEVRKASFRFHHISTDEVYGDLEGPEDLFTETTPYQPSSPYSASKASSDHLVRAWSRTYGLPTLVTNCSNNYGPCHFPEKLIPLIILNALEGKPLPIYGKGDQVRDWLYVEDHARALYKVVTEGEIGETYNIGGHNEKQNLEVVNTVCALLDQLRPDSAHRPHANLITYVQDRPGHDLRYAIDASKIQRELGWVPEESFESGIRKTVQWYLDNPEWVAHVKSGSYQQWIDKNYTARADK</sequence>
<evidence type="ECO:0000256" key="5">
    <source>
        <dbReference type="ARBA" id="ARBA00023027"/>
    </source>
</evidence>
<evidence type="ECO:0000313" key="10">
    <source>
        <dbReference type="Proteomes" id="UP000050317"/>
    </source>
</evidence>
<organism evidence="9 10">
    <name type="scientific">Pseudomonas syringae pv. viburni</name>
    <dbReference type="NCBI Taxonomy" id="251703"/>
    <lineage>
        <taxon>Bacteria</taxon>
        <taxon>Pseudomonadati</taxon>
        <taxon>Pseudomonadota</taxon>
        <taxon>Gammaproteobacteria</taxon>
        <taxon>Pseudomonadales</taxon>
        <taxon>Pseudomonadaceae</taxon>
        <taxon>Pseudomonas</taxon>
    </lineage>
</organism>
<comment type="cofactor">
    <cofactor evidence="2 7">
        <name>NAD(+)</name>
        <dbReference type="ChEBI" id="CHEBI:57540"/>
    </cofactor>
</comment>
<dbReference type="Proteomes" id="UP000050317">
    <property type="component" value="Unassembled WGS sequence"/>
</dbReference>
<dbReference type="InterPro" id="IPR005888">
    <property type="entry name" value="dTDP_Gluc_deHydtase"/>
</dbReference>
<reference evidence="9 10" key="1">
    <citation type="submission" date="2015-09" db="EMBL/GenBank/DDBJ databases">
        <title>Genome announcement of multiple Pseudomonas syringae strains.</title>
        <authorList>
            <person name="Thakur S."/>
            <person name="Wang P.W."/>
            <person name="Gong Y."/>
            <person name="Weir B.S."/>
            <person name="Guttman D.S."/>
        </authorList>
    </citation>
    <scope>NUCLEOTIDE SEQUENCE [LARGE SCALE GENOMIC DNA]</scope>
    <source>
        <strain evidence="9 10">ICMP3963</strain>
    </source>
</reference>
<dbReference type="InterPro" id="IPR016040">
    <property type="entry name" value="NAD(P)-bd_dom"/>
</dbReference>
<evidence type="ECO:0000256" key="1">
    <source>
        <dbReference type="ARBA" id="ARBA00001539"/>
    </source>
</evidence>
<dbReference type="NCBIfam" id="TIGR01181">
    <property type="entry name" value="dTDP_gluc_dehyt"/>
    <property type="match status" value="1"/>
</dbReference>
<dbReference type="GO" id="GO:0008460">
    <property type="term" value="F:dTDP-glucose 4,6-dehydratase activity"/>
    <property type="evidence" value="ECO:0007669"/>
    <property type="project" value="UniProtKB-EC"/>
</dbReference>
<dbReference type="GO" id="GO:0009225">
    <property type="term" value="P:nucleotide-sugar metabolic process"/>
    <property type="evidence" value="ECO:0007669"/>
    <property type="project" value="InterPro"/>
</dbReference>
<dbReference type="EC" id="4.2.1.46" evidence="4 7"/>
<comment type="caution">
    <text evidence="9">The sequence shown here is derived from an EMBL/GenBank/DDBJ whole genome shotgun (WGS) entry which is preliminary data.</text>
</comment>
<dbReference type="NCBIfam" id="NF007490">
    <property type="entry name" value="PRK10084.1"/>
    <property type="match status" value="1"/>
</dbReference>
<dbReference type="SUPFAM" id="SSF51735">
    <property type="entry name" value="NAD(P)-binding Rossmann-fold domains"/>
    <property type="match status" value="1"/>
</dbReference>
<evidence type="ECO:0000256" key="2">
    <source>
        <dbReference type="ARBA" id="ARBA00001911"/>
    </source>
</evidence>
<comment type="similarity">
    <text evidence="3 7">Belongs to the NAD(P)-dependent epimerase/dehydratase family. dTDP-glucose dehydratase subfamily.</text>
</comment>
<comment type="catalytic activity">
    <reaction evidence="1 7">
        <text>dTDP-alpha-D-glucose = dTDP-4-dehydro-6-deoxy-alpha-D-glucose + H2O</text>
        <dbReference type="Rhea" id="RHEA:17221"/>
        <dbReference type="ChEBI" id="CHEBI:15377"/>
        <dbReference type="ChEBI" id="CHEBI:57477"/>
        <dbReference type="ChEBI" id="CHEBI:57649"/>
        <dbReference type="EC" id="4.2.1.46"/>
    </reaction>
</comment>
<accession>A0A0Q0DV76</accession>
<dbReference type="Gene3D" id="3.90.25.10">
    <property type="entry name" value="UDP-galactose 4-epimerase, domain 1"/>
    <property type="match status" value="1"/>
</dbReference>
<name>A0A0Q0DV76_9PSED</name>
<dbReference type="Gene3D" id="3.40.50.720">
    <property type="entry name" value="NAD(P)-binding Rossmann-like Domain"/>
    <property type="match status" value="1"/>
</dbReference>
<dbReference type="PATRIC" id="fig|251703.9.peg.4475"/>
<evidence type="ECO:0000256" key="3">
    <source>
        <dbReference type="ARBA" id="ARBA00008178"/>
    </source>
</evidence>
<keyword evidence="5" id="KW-0520">NAD</keyword>
<dbReference type="CDD" id="cd05246">
    <property type="entry name" value="dTDP_GD_SDR_e"/>
    <property type="match status" value="1"/>
</dbReference>
<gene>
    <name evidence="9" type="ORF">ALO40_03180</name>
</gene>
<evidence type="ECO:0000259" key="8">
    <source>
        <dbReference type="Pfam" id="PF16363"/>
    </source>
</evidence>
<keyword evidence="6 7" id="KW-0456">Lyase</keyword>
<dbReference type="InterPro" id="IPR036291">
    <property type="entry name" value="NAD(P)-bd_dom_sf"/>
</dbReference>
<dbReference type="FunFam" id="3.40.50.720:FF:000108">
    <property type="entry name" value="dTDP-glucose 4,6-dehydratase"/>
    <property type="match status" value="1"/>
</dbReference>
<protein>
    <recommendedName>
        <fullName evidence="4 7">dTDP-glucose 4,6-dehydratase</fullName>
        <ecNumber evidence="4 7">4.2.1.46</ecNumber>
    </recommendedName>
</protein>
<evidence type="ECO:0000256" key="4">
    <source>
        <dbReference type="ARBA" id="ARBA00011990"/>
    </source>
</evidence>
<evidence type="ECO:0000313" key="9">
    <source>
        <dbReference type="EMBL" id="KPZ12160.1"/>
    </source>
</evidence>
<evidence type="ECO:0000256" key="7">
    <source>
        <dbReference type="RuleBase" id="RU004473"/>
    </source>
</evidence>
<dbReference type="EMBL" id="LJRR01000329">
    <property type="protein sequence ID" value="KPZ12160.1"/>
    <property type="molecule type" value="Genomic_DNA"/>
</dbReference>
<feature type="domain" description="NAD(P)-binding" evidence="8">
    <location>
        <begin position="31"/>
        <end position="351"/>
    </location>
</feature>
<dbReference type="PANTHER" id="PTHR43000">
    <property type="entry name" value="DTDP-D-GLUCOSE 4,6-DEHYDRATASE-RELATED"/>
    <property type="match status" value="1"/>
</dbReference>
<evidence type="ECO:0000256" key="6">
    <source>
        <dbReference type="ARBA" id="ARBA00023239"/>
    </source>
</evidence>